<evidence type="ECO:0000256" key="1">
    <source>
        <dbReference type="ARBA" id="ARBA00004651"/>
    </source>
</evidence>
<gene>
    <name evidence="10" type="primary">ugpA</name>
    <name evidence="10" type="ORF">Maq22A_c20255</name>
</gene>
<dbReference type="Gene3D" id="1.10.3720.10">
    <property type="entry name" value="MetI-like"/>
    <property type="match status" value="1"/>
</dbReference>
<keyword evidence="6 8" id="KW-1133">Transmembrane helix</keyword>
<feature type="transmembrane region" description="Helical" evidence="8">
    <location>
        <begin position="79"/>
        <end position="105"/>
    </location>
</feature>
<name>A0A0C6FJ43_9HYPH</name>
<protein>
    <submittedName>
        <fullName evidence="10">ABC transporter permease</fullName>
    </submittedName>
</protein>
<dbReference type="Proteomes" id="UP000061432">
    <property type="component" value="Chromosome"/>
</dbReference>
<keyword evidence="3 8" id="KW-0813">Transport</keyword>
<dbReference type="STRING" id="270351.Maq22A_c20255"/>
<proteinExistence type="inferred from homology"/>
<feature type="transmembrane region" description="Helical" evidence="8">
    <location>
        <begin position="242"/>
        <end position="264"/>
    </location>
</feature>
<evidence type="ECO:0000313" key="10">
    <source>
        <dbReference type="EMBL" id="BAQ47097.1"/>
    </source>
</evidence>
<organism evidence="10 11">
    <name type="scientific">Methylobacterium aquaticum</name>
    <dbReference type="NCBI Taxonomy" id="270351"/>
    <lineage>
        <taxon>Bacteria</taxon>
        <taxon>Pseudomonadati</taxon>
        <taxon>Pseudomonadota</taxon>
        <taxon>Alphaproteobacteria</taxon>
        <taxon>Hyphomicrobiales</taxon>
        <taxon>Methylobacteriaceae</taxon>
        <taxon>Methylobacterium</taxon>
    </lineage>
</organism>
<evidence type="ECO:0000256" key="7">
    <source>
        <dbReference type="ARBA" id="ARBA00023136"/>
    </source>
</evidence>
<dbReference type="PANTHER" id="PTHR42929">
    <property type="entry name" value="INNER MEMBRANE ABC TRANSPORTER PERMEASE PROTEIN YDCU-RELATED-RELATED"/>
    <property type="match status" value="1"/>
</dbReference>
<keyword evidence="7 8" id="KW-0472">Membrane</keyword>
<comment type="subcellular location">
    <subcellularLocation>
        <location evidence="1 8">Cell membrane</location>
        <topology evidence="1 8">Multi-pass membrane protein</topology>
    </subcellularLocation>
</comment>
<keyword evidence="5 8" id="KW-0812">Transmembrane</keyword>
<reference evidence="11" key="2">
    <citation type="submission" date="2015-01" db="EMBL/GenBank/DDBJ databases">
        <title>Complete genome sequence of Methylobacterium aquaticum strain 22A.</title>
        <authorList>
            <person name="Tani A."/>
            <person name="Ogura Y."/>
            <person name="Hayashi T."/>
        </authorList>
    </citation>
    <scope>NUCLEOTIDE SEQUENCE [LARGE SCALE GENOMIC DNA]</scope>
    <source>
        <strain evidence="11">MA-22A</strain>
    </source>
</reference>
<feature type="transmembrane region" description="Helical" evidence="8">
    <location>
        <begin position="34"/>
        <end position="59"/>
    </location>
</feature>
<dbReference type="PATRIC" id="fig|270351.10.peg.3910"/>
<dbReference type="Pfam" id="PF00528">
    <property type="entry name" value="BPD_transp_1"/>
    <property type="match status" value="1"/>
</dbReference>
<dbReference type="KEGG" id="maqu:Maq22A_c20255"/>
<keyword evidence="4" id="KW-1003">Cell membrane</keyword>
<evidence type="ECO:0000256" key="8">
    <source>
        <dbReference type="RuleBase" id="RU363032"/>
    </source>
</evidence>
<feature type="transmembrane region" description="Helical" evidence="8">
    <location>
        <begin position="117"/>
        <end position="141"/>
    </location>
</feature>
<evidence type="ECO:0000259" key="9">
    <source>
        <dbReference type="PROSITE" id="PS50928"/>
    </source>
</evidence>
<evidence type="ECO:0000256" key="2">
    <source>
        <dbReference type="ARBA" id="ARBA00007069"/>
    </source>
</evidence>
<feature type="domain" description="ABC transmembrane type-1" evidence="9">
    <location>
        <begin position="84"/>
        <end position="290"/>
    </location>
</feature>
<dbReference type="GO" id="GO:0005886">
    <property type="term" value="C:plasma membrane"/>
    <property type="evidence" value="ECO:0007669"/>
    <property type="project" value="UniProtKB-SubCell"/>
</dbReference>
<dbReference type="PANTHER" id="PTHR42929:SF1">
    <property type="entry name" value="INNER MEMBRANE ABC TRANSPORTER PERMEASE PROTEIN YDCU-RELATED"/>
    <property type="match status" value="1"/>
</dbReference>
<comment type="similarity">
    <text evidence="2">Belongs to the binding-protein-dependent transport system permease family. CysTW subfamily.</text>
</comment>
<evidence type="ECO:0000313" key="11">
    <source>
        <dbReference type="Proteomes" id="UP000061432"/>
    </source>
</evidence>
<dbReference type="GO" id="GO:0055085">
    <property type="term" value="P:transmembrane transport"/>
    <property type="evidence" value="ECO:0007669"/>
    <property type="project" value="InterPro"/>
</dbReference>
<feature type="transmembrane region" description="Helical" evidence="8">
    <location>
        <begin position="167"/>
        <end position="193"/>
    </location>
</feature>
<reference evidence="10 11" key="1">
    <citation type="journal article" date="2015" name="Genome Announc.">
        <title>Complete Genome Sequence of Methylobacterium aquaticum Strain 22A, Isolated from Racomitrium japonicum Moss.</title>
        <authorList>
            <person name="Tani A."/>
            <person name="Ogura Y."/>
            <person name="Hayashi T."/>
            <person name="Kimbara K."/>
        </authorList>
    </citation>
    <scope>NUCLEOTIDE SEQUENCE [LARGE SCALE GENOMIC DNA]</scope>
    <source>
        <strain evidence="10 11">MA-22A</strain>
    </source>
</reference>
<evidence type="ECO:0000256" key="5">
    <source>
        <dbReference type="ARBA" id="ARBA00022692"/>
    </source>
</evidence>
<dbReference type="AlphaFoldDB" id="A0A0C6FJ43"/>
<accession>A0A0C6FJ43</accession>
<dbReference type="PROSITE" id="PS50928">
    <property type="entry name" value="ABC_TM1"/>
    <property type="match status" value="1"/>
</dbReference>
<evidence type="ECO:0000256" key="6">
    <source>
        <dbReference type="ARBA" id="ARBA00022989"/>
    </source>
</evidence>
<feature type="transmembrane region" description="Helical" evidence="8">
    <location>
        <begin position="271"/>
        <end position="292"/>
    </location>
</feature>
<feature type="transmembrane region" description="Helical" evidence="8">
    <location>
        <begin position="214"/>
        <end position="236"/>
    </location>
</feature>
<dbReference type="InterPro" id="IPR035906">
    <property type="entry name" value="MetI-like_sf"/>
</dbReference>
<evidence type="ECO:0000256" key="4">
    <source>
        <dbReference type="ARBA" id="ARBA00022475"/>
    </source>
</evidence>
<dbReference type="InterPro" id="IPR000515">
    <property type="entry name" value="MetI-like"/>
</dbReference>
<dbReference type="RefSeq" id="WP_060848102.1">
    <property type="nucleotide sequence ID" value="NZ_AP014704.1"/>
</dbReference>
<sequence length="307" mass="32463">MSATSLPTAAPATPGEETPPLAVRLAARGLDGTTLLVLPALLAILGLFVYPFAYGLVLSLQPKAGAWWANYARFFSDPFLYDTIAATLRLALPVTVLNLVLAVPIALRVRLMRHQRLLTTILVLPITLGTVLVAEGLLNFLGPQGWFNRSLVWLGVIGGPLKLTNNYWGVFASLLITGFPFAFLLTLSSVTGIDPALEQAAATHGANAWQRFKAVILPLILPGLAVTFCLSFVQAFSVFPSAVLLGAPAGATRVISIAAYQAAFEEYDYSLASAIAMIMGAVQLAIVAAVLWGRSLLYTGPVGGTKG</sequence>
<dbReference type="SUPFAM" id="SSF161098">
    <property type="entry name" value="MetI-like"/>
    <property type="match status" value="1"/>
</dbReference>
<dbReference type="EMBL" id="AP014704">
    <property type="protein sequence ID" value="BAQ47097.1"/>
    <property type="molecule type" value="Genomic_DNA"/>
</dbReference>
<evidence type="ECO:0000256" key="3">
    <source>
        <dbReference type="ARBA" id="ARBA00022448"/>
    </source>
</evidence>
<dbReference type="CDD" id="cd06261">
    <property type="entry name" value="TM_PBP2"/>
    <property type="match status" value="1"/>
</dbReference>